<evidence type="ECO:0000259" key="3">
    <source>
        <dbReference type="Pfam" id="PF07727"/>
    </source>
</evidence>
<keyword evidence="5" id="KW-0808">Transferase</keyword>
<proteinExistence type="predicted"/>
<comment type="caution">
    <text evidence="5">The sequence shown here is derived from an EMBL/GenBank/DDBJ whole genome shotgun (WGS) entry which is preliminary data.</text>
</comment>
<dbReference type="CDD" id="cd01647">
    <property type="entry name" value="RT_LTR"/>
    <property type="match status" value="1"/>
</dbReference>
<feature type="compositionally biased region" description="Low complexity" evidence="1">
    <location>
        <begin position="311"/>
        <end position="341"/>
    </location>
</feature>
<feature type="domain" description="Reverse transcriptase Ty1/copia-type" evidence="3">
    <location>
        <begin position="438"/>
        <end position="537"/>
    </location>
</feature>
<protein>
    <submittedName>
        <fullName evidence="5">Putative reverse transcriptase domain-containing protein</fullName>
    </submittedName>
</protein>
<dbReference type="InterPro" id="IPR041577">
    <property type="entry name" value="RT_RNaseH_2"/>
</dbReference>
<dbReference type="SUPFAM" id="SSF56672">
    <property type="entry name" value="DNA/RNA polymerases"/>
    <property type="match status" value="2"/>
</dbReference>
<dbReference type="InterPro" id="IPR012337">
    <property type="entry name" value="RNaseH-like_sf"/>
</dbReference>
<dbReference type="InterPro" id="IPR043502">
    <property type="entry name" value="DNA/RNA_pol_sf"/>
</dbReference>
<keyword evidence="5" id="KW-0695">RNA-directed DNA polymerase</keyword>
<dbReference type="SUPFAM" id="SSF53098">
    <property type="entry name" value="Ribonuclease H-like"/>
    <property type="match status" value="1"/>
</dbReference>
<dbReference type="Pfam" id="PF17919">
    <property type="entry name" value="RT_RNaseH_2"/>
    <property type="match status" value="1"/>
</dbReference>
<feature type="domain" description="Reverse transcriptase/retrotransposon-derived protein RNase H-like" evidence="4">
    <location>
        <begin position="1018"/>
        <end position="1105"/>
    </location>
</feature>
<feature type="region of interest" description="Disordered" evidence="1">
    <location>
        <begin position="309"/>
        <end position="341"/>
    </location>
</feature>
<dbReference type="Gene3D" id="3.30.70.270">
    <property type="match status" value="2"/>
</dbReference>
<dbReference type="EMBL" id="BKCJ010008437">
    <property type="protein sequence ID" value="GEU82216.1"/>
    <property type="molecule type" value="Genomic_DNA"/>
</dbReference>
<feature type="compositionally biased region" description="Polar residues" evidence="1">
    <location>
        <begin position="1273"/>
        <end position="1288"/>
    </location>
</feature>
<dbReference type="InterPro" id="IPR000477">
    <property type="entry name" value="RT_dom"/>
</dbReference>
<organism evidence="5">
    <name type="scientific">Tanacetum cinerariifolium</name>
    <name type="common">Dalmatian daisy</name>
    <name type="synonym">Chrysanthemum cinerariifolium</name>
    <dbReference type="NCBI Taxonomy" id="118510"/>
    <lineage>
        <taxon>Eukaryota</taxon>
        <taxon>Viridiplantae</taxon>
        <taxon>Streptophyta</taxon>
        <taxon>Embryophyta</taxon>
        <taxon>Tracheophyta</taxon>
        <taxon>Spermatophyta</taxon>
        <taxon>Magnoliopsida</taxon>
        <taxon>eudicotyledons</taxon>
        <taxon>Gunneridae</taxon>
        <taxon>Pentapetalae</taxon>
        <taxon>asterids</taxon>
        <taxon>campanulids</taxon>
        <taxon>Asterales</taxon>
        <taxon>Asteraceae</taxon>
        <taxon>Asteroideae</taxon>
        <taxon>Anthemideae</taxon>
        <taxon>Anthemidinae</taxon>
        <taxon>Tanacetum</taxon>
    </lineage>
</organism>
<gene>
    <name evidence="5" type="ORF">Tci_054194</name>
</gene>
<dbReference type="InterPro" id="IPR036397">
    <property type="entry name" value="RNaseH_sf"/>
</dbReference>
<reference evidence="5" key="1">
    <citation type="journal article" date="2019" name="Sci. Rep.">
        <title>Draft genome of Tanacetum cinerariifolium, the natural source of mosquito coil.</title>
        <authorList>
            <person name="Yamashiro T."/>
            <person name="Shiraishi A."/>
            <person name="Satake H."/>
            <person name="Nakayama K."/>
        </authorList>
    </citation>
    <scope>NUCLEOTIDE SEQUENCE</scope>
</reference>
<dbReference type="InterPro" id="IPR053134">
    <property type="entry name" value="RNA-dir_DNA_polymerase"/>
</dbReference>
<dbReference type="Gene3D" id="3.30.420.10">
    <property type="entry name" value="Ribonuclease H-like superfamily/Ribonuclease H"/>
    <property type="match status" value="1"/>
</dbReference>
<dbReference type="InterPro" id="IPR043128">
    <property type="entry name" value="Rev_trsase/Diguanyl_cyclase"/>
</dbReference>
<dbReference type="PANTHER" id="PTHR24559">
    <property type="entry name" value="TRANSPOSON TY3-I GAG-POL POLYPROTEIN"/>
    <property type="match status" value="1"/>
</dbReference>
<evidence type="ECO:0000313" key="5">
    <source>
        <dbReference type="EMBL" id="GEU82216.1"/>
    </source>
</evidence>
<evidence type="ECO:0000256" key="1">
    <source>
        <dbReference type="SAM" id="MobiDB-lite"/>
    </source>
</evidence>
<dbReference type="Gene3D" id="3.10.10.10">
    <property type="entry name" value="HIV Type 1 Reverse Transcriptase, subunit A, domain 1"/>
    <property type="match status" value="2"/>
</dbReference>
<keyword evidence="5" id="KW-0548">Nucleotidyltransferase</keyword>
<feature type="non-terminal residue" evidence="5">
    <location>
        <position position="1323"/>
    </location>
</feature>
<feature type="domain" description="Reverse transcriptase" evidence="2">
    <location>
        <begin position="897"/>
        <end position="998"/>
    </location>
</feature>
<evidence type="ECO:0000259" key="4">
    <source>
        <dbReference type="Pfam" id="PF17919"/>
    </source>
</evidence>
<dbReference type="Pfam" id="PF07727">
    <property type="entry name" value="RVT_2"/>
    <property type="match status" value="1"/>
</dbReference>
<accession>A0A6L2N7N1</accession>
<dbReference type="InterPro" id="IPR013103">
    <property type="entry name" value="RVT_2"/>
</dbReference>
<dbReference type="GO" id="GO:0003964">
    <property type="term" value="F:RNA-directed DNA polymerase activity"/>
    <property type="evidence" value="ECO:0007669"/>
    <property type="project" value="UniProtKB-KW"/>
</dbReference>
<sequence>MMLDSIDNGPLVYLTVKENRQIRPKKYFEITKAQQHQEDCDVQVTNIILHGLPPDVYELVNRQEQVQVNTNFLNALLPEWSKFDVKLVKSLYTTNYDQFLVVPKFQQGGDPIDCINKAMAFLSVSFTGIGNRGIATTSRGNYVDVQAKVVKCYNCLREGHMEKRYTQPKRPRSSAWFKEKLMLAEALEAGQVLDEEQLAFIANPRIAEVQVAQWSKHMTENRSQLINFVSKFLGTVRFGNDHIAKIVGPWPKLMIPGTISLGLVQNIPSSTPYIKPTKNDWEILFQPMFNEYLTPPPCVDPQVPAVIAPEPSISTGTPSSTTINQDAPSTSSSQTNQETSSPVISLGVEEAYHDIEVAHMDNNPKLIFQFQNLVLKNPLLRLVSTRHQLQDEALLCYFDAFLSFVEPKSYKEALTESCWIEVMQEELNEFEHELGGVLKNKARLVERGYHHEEGIDFEESFAPVARLKAIRIFIAFTAHKNMVAYQMDVKTAFLNGILCERVYASKPDGFVDPENPCHVYKLKKSLYGLIQAPRAWREGKDILLVQIYVDDIIFAFTKPNLYESFSKIMCSKFKMSVMGKLLFFFGLQISQMDTPIVEKSKLDEDPQGKAVNPTRYHGMIDTFMYLTSSRPNLIFVVCMCARYQAKPIEKHLHAVKRILRYMIGTINIGMWYPKDSCIALTDFANDDHAGCQDTRKEVPEIFMQRFWYTIKKVQGINSYEFLLANKKCRVVAEVFRKILEICPGVEGEEFTKVQNDDDTLTFLIDLGYKGEDYQEYRLAIPDVMLNNTIKQSESYQMFIKYSTGEIPTKKSKGKDLVPEAMPIAKSPYCLVPTKMQEPLNQLNKLQDKGFITPSSSPWGAPVLFVKIKDGSFRMCVDYRELNKLTIKNRYHLPRIDDLFDQLQGSRTRYGHFEFTVMPFGLTNAPAVFTDLMNRVCRSYLDKFVIVFIDDILIYSKSKEENEVHLKLILELLEKEKLFRKFLKCEFWLQKIRFLGHAIYRKLAKSLTLLTQKDKKFEWGNEEENAFQTLKDMLCDDLLLALPEGANDFVVYCDASNKGFGCVLMQRNKVIAYASIQLKDHEKNYTTHDLELGAVKELNMRQRRWIEIFSDYDCEIPTTQKALGTRLDLSTTYHPETDGQIERTIQTLEDMLRACAIDFDGNWDTHLPLKVVRDRQKSYANNQRKPLEFSVGDKVLLKVSPRKGVSLILRAYFDICPKVKMSRDVLTVGSTMRILLLYRGEYSQWVERFINYLEEQTDGEAMINSIKNGDQSLPRATQVSISETTSTEQPPLKDKSMWFDQEKRIQKINRLARSLLIQGLPNDI</sequence>
<name>A0A6L2N7N1_TANCI</name>
<dbReference type="Pfam" id="PF00078">
    <property type="entry name" value="RVT_1"/>
    <property type="match status" value="1"/>
</dbReference>
<feature type="region of interest" description="Disordered" evidence="1">
    <location>
        <begin position="1273"/>
        <end position="1292"/>
    </location>
</feature>
<dbReference type="FunFam" id="3.30.70.270:FF:000003">
    <property type="entry name" value="Transposon Ty3-G Gag-Pol polyprotein"/>
    <property type="match status" value="1"/>
</dbReference>
<dbReference type="GO" id="GO:0003676">
    <property type="term" value="F:nucleic acid binding"/>
    <property type="evidence" value="ECO:0007669"/>
    <property type="project" value="InterPro"/>
</dbReference>
<evidence type="ECO:0000259" key="2">
    <source>
        <dbReference type="Pfam" id="PF00078"/>
    </source>
</evidence>
<dbReference type="PANTHER" id="PTHR24559:SF444">
    <property type="entry name" value="REVERSE TRANSCRIPTASE DOMAIN-CONTAINING PROTEIN"/>
    <property type="match status" value="1"/>
</dbReference>